<dbReference type="InParanoid" id="M4BSZ5"/>
<keyword evidence="2" id="KW-1185">Reference proteome</keyword>
<dbReference type="Proteomes" id="UP000011713">
    <property type="component" value="Unassembled WGS sequence"/>
</dbReference>
<evidence type="ECO:0000313" key="2">
    <source>
        <dbReference type="Proteomes" id="UP000011713"/>
    </source>
</evidence>
<dbReference type="HOGENOM" id="CLU_2836657_0_0_1"/>
<dbReference type="AlphaFoldDB" id="M4BSZ5"/>
<proteinExistence type="predicted"/>
<dbReference type="VEuPathDB" id="FungiDB:HpaG809580"/>
<sequence length="66" mass="7573">MDEVGEGTHPPLEPRDQYDAVSQLNRVTCELREDLEHERGKHMDVLGNVNRLSSDKEKDMAEYAFA</sequence>
<organism evidence="1 2">
    <name type="scientific">Hyaloperonospora arabidopsidis (strain Emoy2)</name>
    <name type="common">Downy mildew agent</name>
    <name type="synonym">Peronospora arabidopsidis</name>
    <dbReference type="NCBI Taxonomy" id="559515"/>
    <lineage>
        <taxon>Eukaryota</taxon>
        <taxon>Sar</taxon>
        <taxon>Stramenopiles</taxon>
        <taxon>Oomycota</taxon>
        <taxon>Peronosporomycetes</taxon>
        <taxon>Peronosporales</taxon>
        <taxon>Peronosporaceae</taxon>
        <taxon>Hyaloperonospora</taxon>
    </lineage>
</organism>
<dbReference type="EnsemblProtists" id="HpaT809580">
    <property type="protein sequence ID" value="HpaP809580"/>
    <property type="gene ID" value="HpaG809580"/>
</dbReference>
<dbReference type="EMBL" id="JH597801">
    <property type="status" value="NOT_ANNOTATED_CDS"/>
    <property type="molecule type" value="Genomic_DNA"/>
</dbReference>
<accession>M4BSZ5</accession>
<reference evidence="2" key="1">
    <citation type="journal article" date="2010" name="Science">
        <title>Signatures of adaptation to obligate biotrophy in the Hyaloperonospora arabidopsidis genome.</title>
        <authorList>
            <person name="Baxter L."/>
            <person name="Tripathy S."/>
            <person name="Ishaque N."/>
            <person name="Boot N."/>
            <person name="Cabral A."/>
            <person name="Kemen E."/>
            <person name="Thines M."/>
            <person name="Ah-Fong A."/>
            <person name="Anderson R."/>
            <person name="Badejoko W."/>
            <person name="Bittner-Eddy P."/>
            <person name="Boore J.L."/>
            <person name="Chibucos M.C."/>
            <person name="Coates M."/>
            <person name="Dehal P."/>
            <person name="Delehaunty K."/>
            <person name="Dong S."/>
            <person name="Downton P."/>
            <person name="Dumas B."/>
            <person name="Fabro G."/>
            <person name="Fronick C."/>
            <person name="Fuerstenberg S.I."/>
            <person name="Fulton L."/>
            <person name="Gaulin E."/>
            <person name="Govers F."/>
            <person name="Hughes L."/>
            <person name="Humphray S."/>
            <person name="Jiang R.H."/>
            <person name="Judelson H."/>
            <person name="Kamoun S."/>
            <person name="Kyung K."/>
            <person name="Meijer H."/>
            <person name="Minx P."/>
            <person name="Morris P."/>
            <person name="Nelson J."/>
            <person name="Phuntumart V."/>
            <person name="Qutob D."/>
            <person name="Rehmany A."/>
            <person name="Rougon-Cardoso A."/>
            <person name="Ryden P."/>
            <person name="Torto-Alalibo T."/>
            <person name="Studholme D."/>
            <person name="Wang Y."/>
            <person name="Win J."/>
            <person name="Wood J."/>
            <person name="Clifton S.W."/>
            <person name="Rogers J."/>
            <person name="Van den Ackerveken G."/>
            <person name="Jones J.D."/>
            <person name="McDowell J.M."/>
            <person name="Beynon J."/>
            <person name="Tyler B.M."/>
        </authorList>
    </citation>
    <scope>NUCLEOTIDE SEQUENCE [LARGE SCALE GENOMIC DNA]</scope>
    <source>
        <strain evidence="2">Emoy2</strain>
    </source>
</reference>
<evidence type="ECO:0000313" key="1">
    <source>
        <dbReference type="EnsemblProtists" id="HpaP809580"/>
    </source>
</evidence>
<protein>
    <submittedName>
        <fullName evidence="1">Uncharacterized protein</fullName>
    </submittedName>
</protein>
<reference evidence="1" key="2">
    <citation type="submission" date="2015-06" db="UniProtKB">
        <authorList>
            <consortium name="EnsemblProtists"/>
        </authorList>
    </citation>
    <scope>IDENTIFICATION</scope>
    <source>
        <strain evidence="1">Emoy2</strain>
    </source>
</reference>
<name>M4BSZ5_HYAAE</name>